<accession>A0ACB6ZJZ3</accession>
<evidence type="ECO:0000313" key="2">
    <source>
        <dbReference type="Proteomes" id="UP000886501"/>
    </source>
</evidence>
<evidence type="ECO:0000313" key="1">
    <source>
        <dbReference type="EMBL" id="KAF9649708.1"/>
    </source>
</evidence>
<organism evidence="1 2">
    <name type="scientific">Thelephora ganbajun</name>
    <name type="common">Ganba fungus</name>
    <dbReference type="NCBI Taxonomy" id="370292"/>
    <lineage>
        <taxon>Eukaryota</taxon>
        <taxon>Fungi</taxon>
        <taxon>Dikarya</taxon>
        <taxon>Basidiomycota</taxon>
        <taxon>Agaricomycotina</taxon>
        <taxon>Agaricomycetes</taxon>
        <taxon>Thelephorales</taxon>
        <taxon>Thelephoraceae</taxon>
        <taxon>Thelephora</taxon>
    </lineage>
</organism>
<reference evidence="1" key="2">
    <citation type="journal article" date="2020" name="Nat. Commun.">
        <title>Large-scale genome sequencing of mycorrhizal fungi provides insights into the early evolution of symbiotic traits.</title>
        <authorList>
            <person name="Miyauchi S."/>
            <person name="Kiss E."/>
            <person name="Kuo A."/>
            <person name="Drula E."/>
            <person name="Kohler A."/>
            <person name="Sanchez-Garcia M."/>
            <person name="Morin E."/>
            <person name="Andreopoulos B."/>
            <person name="Barry K.W."/>
            <person name="Bonito G."/>
            <person name="Buee M."/>
            <person name="Carver A."/>
            <person name="Chen C."/>
            <person name="Cichocki N."/>
            <person name="Clum A."/>
            <person name="Culley D."/>
            <person name="Crous P.W."/>
            <person name="Fauchery L."/>
            <person name="Girlanda M."/>
            <person name="Hayes R.D."/>
            <person name="Keri Z."/>
            <person name="LaButti K."/>
            <person name="Lipzen A."/>
            <person name="Lombard V."/>
            <person name="Magnuson J."/>
            <person name="Maillard F."/>
            <person name="Murat C."/>
            <person name="Nolan M."/>
            <person name="Ohm R.A."/>
            <person name="Pangilinan J."/>
            <person name="Pereira M.F."/>
            <person name="Perotto S."/>
            <person name="Peter M."/>
            <person name="Pfister S."/>
            <person name="Riley R."/>
            <person name="Sitrit Y."/>
            <person name="Stielow J.B."/>
            <person name="Szollosi G."/>
            <person name="Zifcakova L."/>
            <person name="Stursova M."/>
            <person name="Spatafora J.W."/>
            <person name="Tedersoo L."/>
            <person name="Vaario L.M."/>
            <person name="Yamada A."/>
            <person name="Yan M."/>
            <person name="Wang P."/>
            <person name="Xu J."/>
            <person name="Bruns T."/>
            <person name="Baldrian P."/>
            <person name="Vilgalys R."/>
            <person name="Dunand C."/>
            <person name="Henrissat B."/>
            <person name="Grigoriev I.V."/>
            <person name="Hibbett D."/>
            <person name="Nagy L.G."/>
            <person name="Martin F.M."/>
        </authorList>
    </citation>
    <scope>NUCLEOTIDE SEQUENCE</scope>
    <source>
        <strain evidence="1">P2</strain>
    </source>
</reference>
<reference evidence="1" key="1">
    <citation type="submission" date="2019-10" db="EMBL/GenBank/DDBJ databases">
        <authorList>
            <consortium name="DOE Joint Genome Institute"/>
            <person name="Kuo A."/>
            <person name="Miyauchi S."/>
            <person name="Kiss E."/>
            <person name="Drula E."/>
            <person name="Kohler A."/>
            <person name="Sanchez-Garcia M."/>
            <person name="Andreopoulos B."/>
            <person name="Barry K.W."/>
            <person name="Bonito G."/>
            <person name="Buee M."/>
            <person name="Carver A."/>
            <person name="Chen C."/>
            <person name="Cichocki N."/>
            <person name="Clum A."/>
            <person name="Culley D."/>
            <person name="Crous P.W."/>
            <person name="Fauchery L."/>
            <person name="Girlanda M."/>
            <person name="Hayes R."/>
            <person name="Keri Z."/>
            <person name="Labutti K."/>
            <person name="Lipzen A."/>
            <person name="Lombard V."/>
            <person name="Magnuson J."/>
            <person name="Maillard F."/>
            <person name="Morin E."/>
            <person name="Murat C."/>
            <person name="Nolan M."/>
            <person name="Ohm R."/>
            <person name="Pangilinan J."/>
            <person name="Pereira M."/>
            <person name="Perotto S."/>
            <person name="Peter M."/>
            <person name="Riley R."/>
            <person name="Sitrit Y."/>
            <person name="Stielow B."/>
            <person name="Szollosi G."/>
            <person name="Zifcakova L."/>
            <person name="Stursova M."/>
            <person name="Spatafora J.W."/>
            <person name="Tedersoo L."/>
            <person name="Vaario L.-M."/>
            <person name="Yamada A."/>
            <person name="Yan M."/>
            <person name="Wang P."/>
            <person name="Xu J."/>
            <person name="Bruns T."/>
            <person name="Baldrian P."/>
            <person name="Vilgalys R."/>
            <person name="Henrissat B."/>
            <person name="Grigoriev I.V."/>
            <person name="Hibbett D."/>
            <person name="Nagy L.G."/>
            <person name="Martin F.M."/>
        </authorList>
    </citation>
    <scope>NUCLEOTIDE SEQUENCE</scope>
    <source>
        <strain evidence="1">P2</strain>
    </source>
</reference>
<protein>
    <submittedName>
        <fullName evidence="1">Uncharacterized protein</fullName>
    </submittedName>
</protein>
<dbReference type="Proteomes" id="UP000886501">
    <property type="component" value="Unassembled WGS sequence"/>
</dbReference>
<proteinExistence type="predicted"/>
<keyword evidence="2" id="KW-1185">Reference proteome</keyword>
<dbReference type="EMBL" id="MU117994">
    <property type="protein sequence ID" value="KAF9649708.1"/>
    <property type="molecule type" value="Genomic_DNA"/>
</dbReference>
<gene>
    <name evidence="1" type="ORF">BDM02DRAFT_1766019</name>
</gene>
<sequence>MHRDLHKDDPIVNVHSPFGYSPFGCSPSGRSPFGHSAHGYPTGEHSPCGLPPFLVVTMSYTIRGEATKPPPSLHYHRCGRRIRYRTTEPRESSTLPFLPESNIKNVGNRRGENRNERKKRP</sequence>
<name>A0ACB6ZJZ3_THEGA</name>
<comment type="caution">
    <text evidence="1">The sequence shown here is derived from an EMBL/GenBank/DDBJ whole genome shotgun (WGS) entry which is preliminary data.</text>
</comment>